<comment type="caution">
    <text evidence="9">The sequence shown here is derived from an EMBL/GenBank/DDBJ whole genome shotgun (WGS) entry which is preliminary data.</text>
</comment>
<dbReference type="InterPro" id="IPR032675">
    <property type="entry name" value="LRR_dom_sf"/>
</dbReference>
<evidence type="ECO:0000256" key="2">
    <source>
        <dbReference type="ARBA" id="ARBA00022692"/>
    </source>
</evidence>
<dbReference type="InterPro" id="IPR018939">
    <property type="entry name" value="Autophagy-rel_prot_27"/>
</dbReference>
<evidence type="ECO:0000313" key="10">
    <source>
        <dbReference type="Proteomes" id="UP000266723"/>
    </source>
</evidence>
<comment type="subcellular location">
    <subcellularLocation>
        <location evidence="1">Membrane</location>
        <topology evidence="1">Single-pass membrane protein</topology>
    </subcellularLocation>
</comment>
<feature type="transmembrane region" description="Helical" evidence="6">
    <location>
        <begin position="198"/>
        <end position="218"/>
    </location>
</feature>
<accession>A0ABQ7DSX2</accession>
<keyword evidence="2 6" id="KW-0812">Transmembrane</keyword>
<evidence type="ECO:0000256" key="1">
    <source>
        <dbReference type="ARBA" id="ARBA00004167"/>
    </source>
</evidence>
<proteinExistence type="predicted"/>
<feature type="signal peptide" evidence="7">
    <location>
        <begin position="1"/>
        <end position="24"/>
    </location>
</feature>
<keyword evidence="5 6" id="KW-0472">Membrane</keyword>
<evidence type="ECO:0000256" key="7">
    <source>
        <dbReference type="SAM" id="SignalP"/>
    </source>
</evidence>
<protein>
    <recommendedName>
        <fullName evidence="8">F-box/LRR-repeat protein 15/At3g58940/PEG3-like LRR domain-containing protein</fullName>
    </recommendedName>
</protein>
<keyword evidence="10" id="KW-1185">Reference proteome</keyword>
<organism evidence="9 10">
    <name type="scientific">Brassica cretica</name>
    <name type="common">Mustard</name>
    <dbReference type="NCBI Taxonomy" id="69181"/>
    <lineage>
        <taxon>Eukaryota</taxon>
        <taxon>Viridiplantae</taxon>
        <taxon>Streptophyta</taxon>
        <taxon>Embryophyta</taxon>
        <taxon>Tracheophyta</taxon>
        <taxon>Spermatophyta</taxon>
        <taxon>Magnoliopsida</taxon>
        <taxon>eudicotyledons</taxon>
        <taxon>Gunneridae</taxon>
        <taxon>Pentapetalae</taxon>
        <taxon>rosids</taxon>
        <taxon>malvids</taxon>
        <taxon>Brassicales</taxon>
        <taxon>Brassicaceae</taxon>
        <taxon>Brassiceae</taxon>
        <taxon>Brassica</taxon>
    </lineage>
</organism>
<feature type="chain" id="PRO_5046969229" description="F-box/LRR-repeat protein 15/At3g58940/PEG3-like LRR domain-containing protein" evidence="7">
    <location>
        <begin position="25"/>
        <end position="688"/>
    </location>
</feature>
<dbReference type="InterPro" id="IPR055411">
    <property type="entry name" value="LRR_FXL15/At3g58940/PEG3-like"/>
</dbReference>
<dbReference type="Pfam" id="PF09451">
    <property type="entry name" value="ATG27"/>
    <property type="match status" value="1"/>
</dbReference>
<feature type="domain" description="F-box/LRR-repeat protein 15/At3g58940/PEG3-like LRR" evidence="8">
    <location>
        <begin position="351"/>
        <end position="482"/>
    </location>
</feature>
<dbReference type="Pfam" id="PF24758">
    <property type="entry name" value="LRR_At5g56370"/>
    <property type="match status" value="1"/>
</dbReference>
<evidence type="ECO:0000256" key="6">
    <source>
        <dbReference type="SAM" id="Phobius"/>
    </source>
</evidence>
<keyword evidence="3 7" id="KW-0732">Signal</keyword>
<dbReference type="SUPFAM" id="SSF52047">
    <property type="entry name" value="RNI-like"/>
    <property type="match status" value="1"/>
</dbReference>
<keyword evidence="4 6" id="KW-1133">Transmembrane helix</keyword>
<dbReference type="InterPro" id="IPR055294">
    <property type="entry name" value="FBL60-like"/>
</dbReference>
<evidence type="ECO:0000256" key="3">
    <source>
        <dbReference type="ARBA" id="ARBA00022729"/>
    </source>
</evidence>
<reference evidence="9 10" key="1">
    <citation type="journal article" date="2020" name="BMC Genomics">
        <title>Intraspecific diversification of the crop wild relative Brassica cretica Lam. using demographic model selection.</title>
        <authorList>
            <person name="Kioukis A."/>
            <person name="Michalopoulou V.A."/>
            <person name="Briers L."/>
            <person name="Pirintsos S."/>
            <person name="Studholme D.J."/>
            <person name="Pavlidis P."/>
            <person name="Sarris P.F."/>
        </authorList>
    </citation>
    <scope>NUCLEOTIDE SEQUENCE [LARGE SCALE GENOMIC DNA]</scope>
    <source>
        <strain evidence="10">cv. PFS-1207/04</strain>
    </source>
</reference>
<dbReference type="PANTHER" id="PTHR31293:SF16">
    <property type="entry name" value="RNI-LIKE SUPERFAMILY PROTEIN"/>
    <property type="match status" value="1"/>
</dbReference>
<dbReference type="Gene3D" id="3.80.10.10">
    <property type="entry name" value="Ribonuclease Inhibitor"/>
    <property type="match status" value="1"/>
</dbReference>
<dbReference type="EMBL" id="QGKV02000649">
    <property type="protein sequence ID" value="KAF3581148.1"/>
    <property type="molecule type" value="Genomic_DNA"/>
</dbReference>
<evidence type="ECO:0000259" key="8">
    <source>
        <dbReference type="Pfam" id="PF24758"/>
    </source>
</evidence>
<evidence type="ECO:0000256" key="5">
    <source>
        <dbReference type="ARBA" id="ARBA00023136"/>
    </source>
</evidence>
<gene>
    <name evidence="9" type="ORF">DY000_02028848</name>
</gene>
<dbReference type="Proteomes" id="UP000266723">
    <property type="component" value="Unassembled WGS sequence"/>
</dbReference>
<name>A0ABQ7DSX2_BRACR</name>
<sequence length="688" mass="75689">MAETLWIPKFLLIALVLIPFRVNSQCEFRFNRRNKVFEFNLASSVKNHPHGALSEDGFYRVEANSTVLWFQLCDMLIFNHDPPRCVGCQDCGGPSHCGTSCSALLSENVRGYDVCTSLGHASSSKVDVIDKEDPGKGIIVKMLAGSSNPNCSLSVSVICQKNKVDGPLTLTKSGTCDYATELRHPSGCAVAISGHGSGWGWFSTLLIIILCLFGAYLLGGSLYRYFSLGIRGIEVIPNSDFWVTVPHRIQSCFGSLFQRFRGLWDLVTDNLSNVIGREEMDRVSNLPDEVLCHILSFLTSPRGGATFLHSSLLSPSTTTLCSSTPNMQGSNSSPLKKLSLKCPTVADTARVDGWISNALARGVSDLDLTITGSYQLSPKCSKLVKLKLNRWIDIALVAGGGVVSLPLLKTLALDSVGVCPKEFETLLHALPSLEELVLVNVRWRDRDVTVSSASLKTLTIKMLRYDFISTVSFDTPSLVRFKYTGSPEPDFRVVDMGNLVDAHIFLYLCRCHVEEPESEYDHQVAATGYTNVQNLFHGIRNVLNLVLSPATLEVSGLSLGIDKGCGWQAMPALLGNCPRLETLVIEGLIHDVTSMCGPSLGCCPVKVMKIHWFQGTVKGMTMIKLFLDYLPCLEEMRVYVQEENDSPATELEENHGVSKRVLEMFQLYNKSSRSRCNVKLMVGDVLCV</sequence>
<evidence type="ECO:0000256" key="4">
    <source>
        <dbReference type="ARBA" id="ARBA00022989"/>
    </source>
</evidence>
<dbReference type="PANTHER" id="PTHR31293">
    <property type="entry name" value="RNI-LIKE SUPERFAMILY PROTEIN"/>
    <property type="match status" value="1"/>
</dbReference>
<evidence type="ECO:0000313" key="9">
    <source>
        <dbReference type="EMBL" id="KAF3581148.1"/>
    </source>
</evidence>